<organism evidence="1 2">
    <name type="scientific">Lucilia cuprina</name>
    <name type="common">Green bottle fly</name>
    <name type="synonym">Australian sheep blowfly</name>
    <dbReference type="NCBI Taxonomy" id="7375"/>
    <lineage>
        <taxon>Eukaryota</taxon>
        <taxon>Metazoa</taxon>
        <taxon>Ecdysozoa</taxon>
        <taxon>Arthropoda</taxon>
        <taxon>Hexapoda</taxon>
        <taxon>Insecta</taxon>
        <taxon>Pterygota</taxon>
        <taxon>Neoptera</taxon>
        <taxon>Endopterygota</taxon>
        <taxon>Diptera</taxon>
        <taxon>Brachycera</taxon>
        <taxon>Muscomorpha</taxon>
        <taxon>Oestroidea</taxon>
        <taxon>Calliphoridae</taxon>
        <taxon>Luciliinae</taxon>
        <taxon>Lucilia</taxon>
    </lineage>
</organism>
<dbReference type="EMBL" id="JRES01001294">
    <property type="protein sequence ID" value="KNC23891.1"/>
    <property type="molecule type" value="Genomic_DNA"/>
</dbReference>
<comment type="caution">
    <text evidence="1">The sequence shown here is derived from an EMBL/GenBank/DDBJ whole genome shotgun (WGS) entry which is preliminary data.</text>
</comment>
<sequence length="35" mass="4201">MKTKVKLIIEIKHKYLNSNWNDSNNKSIKNEEIVK</sequence>
<evidence type="ECO:0000313" key="1">
    <source>
        <dbReference type="EMBL" id="KNC23891.1"/>
    </source>
</evidence>
<accession>A0A0L0BV44</accession>
<gene>
    <name evidence="1" type="ORF">FF38_05602</name>
</gene>
<name>A0A0L0BV44_LUCCU</name>
<keyword evidence="2" id="KW-1185">Reference proteome</keyword>
<dbReference type="AlphaFoldDB" id="A0A0L0BV44"/>
<proteinExistence type="predicted"/>
<evidence type="ECO:0000313" key="2">
    <source>
        <dbReference type="Proteomes" id="UP000037069"/>
    </source>
</evidence>
<dbReference type="Proteomes" id="UP000037069">
    <property type="component" value="Unassembled WGS sequence"/>
</dbReference>
<reference evidence="1 2" key="1">
    <citation type="journal article" date="2015" name="Nat. Commun.">
        <title>Lucilia cuprina genome unlocks parasitic fly biology to underpin future interventions.</title>
        <authorList>
            <person name="Anstead C.A."/>
            <person name="Korhonen P.K."/>
            <person name="Young N.D."/>
            <person name="Hall R.S."/>
            <person name="Jex A.R."/>
            <person name="Murali S.C."/>
            <person name="Hughes D.S."/>
            <person name="Lee S.F."/>
            <person name="Perry T."/>
            <person name="Stroehlein A.J."/>
            <person name="Ansell B.R."/>
            <person name="Breugelmans B."/>
            <person name="Hofmann A."/>
            <person name="Qu J."/>
            <person name="Dugan S."/>
            <person name="Lee S.L."/>
            <person name="Chao H."/>
            <person name="Dinh H."/>
            <person name="Han Y."/>
            <person name="Doddapaneni H.V."/>
            <person name="Worley K.C."/>
            <person name="Muzny D.M."/>
            <person name="Ioannidis P."/>
            <person name="Waterhouse R.M."/>
            <person name="Zdobnov E.M."/>
            <person name="James P.J."/>
            <person name="Bagnall N.H."/>
            <person name="Kotze A.C."/>
            <person name="Gibbs R.A."/>
            <person name="Richards S."/>
            <person name="Batterham P."/>
            <person name="Gasser R.B."/>
        </authorList>
    </citation>
    <scope>NUCLEOTIDE SEQUENCE [LARGE SCALE GENOMIC DNA]</scope>
    <source>
        <strain evidence="1 2">LS</strain>
        <tissue evidence="1">Full body</tissue>
    </source>
</reference>
<protein>
    <submittedName>
        <fullName evidence="1">Uncharacterized protein</fullName>
    </submittedName>
</protein>